<proteinExistence type="predicted"/>
<sequence length="347" mass="37554">MKKITTLLLLSLVFVSFASAVDVVLDGWFETKGELYKTVGDNDPTTKFGSNDFSVNVKVNGEGFGGEMGVGGWYPGEFVPSSSDFKVKQAYLWTDFNSSGMFKLFAGNDMEVISYSPNAIEGELFNDAFGLGLGRYDFQAMGNGYTGAKDGLIAEINLNNLSAAFVYSLGGGSEIVLEDNLKNAININFKYNMDSFGQIYAGYTPREDDGSLWIATSIKIIPQLLADIKFESTLTKDANVKWISANLGYDIKNFVNLVSETTYKITETQNDYFFGLKATPVVPVIGLDIEASVSGNDTNDILGIGAAGVIKKSFGNLSTSLALTLSTSTADDAEATIATSYKINMWF</sequence>
<evidence type="ECO:0000313" key="3">
    <source>
        <dbReference type="Proteomes" id="UP000323824"/>
    </source>
</evidence>
<reference evidence="2 3" key="1">
    <citation type="submission" date="2019-02" db="EMBL/GenBank/DDBJ databases">
        <authorList>
            <person name="Fomenkov A."/>
            <person name="Dubinina G."/>
            <person name="Grabovich M."/>
            <person name="Vincze T."/>
            <person name="Roberts R.J."/>
        </authorList>
    </citation>
    <scope>NUCLEOTIDE SEQUENCE [LARGE SCALE GENOMIC DNA]</scope>
    <source>
        <strain evidence="2 3">P</strain>
    </source>
</reference>
<evidence type="ECO:0000256" key="1">
    <source>
        <dbReference type="SAM" id="SignalP"/>
    </source>
</evidence>
<dbReference type="KEGG" id="sper:EW093_07805"/>
<feature type="chain" id="PRO_5022720728" description="Autotransporter outer membrane beta-barrel domain-containing protein" evidence="1">
    <location>
        <begin position="21"/>
        <end position="347"/>
    </location>
</feature>
<keyword evidence="1" id="KW-0732">Signal</keyword>
<name>A0A5C1QBZ4_9SPIO</name>
<dbReference type="RefSeq" id="WP_149567853.1">
    <property type="nucleotide sequence ID" value="NZ_CP035807.1"/>
</dbReference>
<keyword evidence="3" id="KW-1185">Reference proteome</keyword>
<evidence type="ECO:0000313" key="2">
    <source>
        <dbReference type="EMBL" id="QEN04610.1"/>
    </source>
</evidence>
<gene>
    <name evidence="2" type="ORF">EW093_07805</name>
</gene>
<dbReference type="Proteomes" id="UP000323824">
    <property type="component" value="Chromosome"/>
</dbReference>
<reference evidence="2 3" key="2">
    <citation type="submission" date="2019-09" db="EMBL/GenBank/DDBJ databases">
        <title>Complete Genome Sequence and Methylome Analysis of free living Spirochaetas.</title>
        <authorList>
            <person name="Leshcheva N."/>
            <person name="Mikheeva N."/>
        </authorList>
    </citation>
    <scope>NUCLEOTIDE SEQUENCE [LARGE SCALE GENOMIC DNA]</scope>
    <source>
        <strain evidence="2 3">P</strain>
    </source>
</reference>
<dbReference type="EMBL" id="CP035807">
    <property type="protein sequence ID" value="QEN04610.1"/>
    <property type="molecule type" value="Genomic_DNA"/>
</dbReference>
<feature type="signal peptide" evidence="1">
    <location>
        <begin position="1"/>
        <end position="20"/>
    </location>
</feature>
<protein>
    <recommendedName>
        <fullName evidence="4">Autotransporter outer membrane beta-barrel domain-containing protein</fullName>
    </recommendedName>
</protein>
<organism evidence="2 3">
    <name type="scientific">Thiospirochaeta perfilievii</name>
    <dbReference type="NCBI Taxonomy" id="252967"/>
    <lineage>
        <taxon>Bacteria</taxon>
        <taxon>Pseudomonadati</taxon>
        <taxon>Spirochaetota</taxon>
        <taxon>Spirochaetia</taxon>
        <taxon>Spirochaetales</taxon>
        <taxon>Spirochaetaceae</taxon>
        <taxon>Thiospirochaeta</taxon>
    </lineage>
</organism>
<accession>A0A5C1QBZ4</accession>
<evidence type="ECO:0008006" key="4">
    <source>
        <dbReference type="Google" id="ProtNLM"/>
    </source>
</evidence>
<dbReference type="AlphaFoldDB" id="A0A5C1QBZ4"/>